<dbReference type="InterPro" id="IPR019613">
    <property type="entry name" value="DUF4198"/>
</dbReference>
<dbReference type="RefSeq" id="WP_089360761.1">
    <property type="nucleotide sequence ID" value="NZ_FZOG01000005.1"/>
</dbReference>
<evidence type="ECO:0000313" key="1">
    <source>
        <dbReference type="EMBL" id="SNS85897.1"/>
    </source>
</evidence>
<accession>A0A239HX42</accession>
<sequence>MYSLMDFLADDFPYAPKKLSLRLRQATAVLGMLMLAPLAMAHEFWLVPHDAQTGLEKKVVFELRVGPTWPGVQTPRIDNLVNWFKAKDAQGEWNVAGRDRTLAVGNFTTRSPGATLVGMRTNSAHLELSASEFNKYLSEEGLTEVIKTRERFGLSDAPGRENFSRCAKSIILVDGQSQGYNQQIGLPLELVLQTDPLALDSDKPFGIQLLFNGEPLPNTLIKAQLKAEPPIELSATSDSQGRVTFKLPQEGLWLFNAVHMEPSVEDDSDWESLWASLTVQLSNNNSE</sequence>
<protein>
    <submittedName>
        <fullName evidence="1">Uncharacterized conserved protein, contains GH25 family domain</fullName>
    </submittedName>
</protein>
<name>A0A239HX42_9PSED</name>
<gene>
    <name evidence="1" type="ORF">SAMN05216255_3633</name>
</gene>
<organism evidence="1 2">
    <name type="scientific">Pseudomonas segetis</name>
    <dbReference type="NCBI Taxonomy" id="298908"/>
    <lineage>
        <taxon>Bacteria</taxon>
        <taxon>Pseudomonadati</taxon>
        <taxon>Pseudomonadota</taxon>
        <taxon>Gammaproteobacteria</taxon>
        <taxon>Pseudomonadales</taxon>
        <taxon>Pseudomonadaceae</taxon>
        <taxon>Pseudomonas</taxon>
    </lineage>
</organism>
<reference evidence="2" key="1">
    <citation type="submission" date="2017-06" db="EMBL/GenBank/DDBJ databases">
        <authorList>
            <person name="Varghese N."/>
            <person name="Submissions S."/>
        </authorList>
    </citation>
    <scope>NUCLEOTIDE SEQUENCE [LARGE SCALE GENOMIC DNA]</scope>
    <source>
        <strain evidence="2">CIP 108523</strain>
    </source>
</reference>
<dbReference type="Proteomes" id="UP000242915">
    <property type="component" value="Unassembled WGS sequence"/>
</dbReference>
<proteinExistence type="predicted"/>
<dbReference type="Pfam" id="PF10670">
    <property type="entry name" value="DUF4198"/>
    <property type="match status" value="1"/>
</dbReference>
<evidence type="ECO:0000313" key="2">
    <source>
        <dbReference type="Proteomes" id="UP000242915"/>
    </source>
</evidence>
<dbReference type="EMBL" id="FZOG01000005">
    <property type="protein sequence ID" value="SNS85897.1"/>
    <property type="molecule type" value="Genomic_DNA"/>
</dbReference>
<keyword evidence="2" id="KW-1185">Reference proteome</keyword>
<dbReference type="AlphaFoldDB" id="A0A239HX42"/>